<organism evidence="2 3">
    <name type="scientific">Colletotrichum cuscutae</name>
    <dbReference type="NCBI Taxonomy" id="1209917"/>
    <lineage>
        <taxon>Eukaryota</taxon>
        <taxon>Fungi</taxon>
        <taxon>Dikarya</taxon>
        <taxon>Ascomycota</taxon>
        <taxon>Pezizomycotina</taxon>
        <taxon>Sordariomycetes</taxon>
        <taxon>Hypocreomycetidae</taxon>
        <taxon>Glomerellales</taxon>
        <taxon>Glomerellaceae</taxon>
        <taxon>Colletotrichum</taxon>
        <taxon>Colletotrichum acutatum species complex</taxon>
    </lineage>
</organism>
<dbReference type="Proteomes" id="UP001239213">
    <property type="component" value="Unassembled WGS sequence"/>
</dbReference>
<gene>
    <name evidence="2" type="ORF">CCUS01_10995</name>
</gene>
<dbReference type="AlphaFoldDB" id="A0AAI9U8W5"/>
<feature type="region of interest" description="Disordered" evidence="1">
    <location>
        <begin position="1"/>
        <end position="32"/>
    </location>
</feature>
<evidence type="ECO:0000256" key="1">
    <source>
        <dbReference type="SAM" id="MobiDB-lite"/>
    </source>
</evidence>
<feature type="region of interest" description="Disordered" evidence="1">
    <location>
        <begin position="161"/>
        <end position="184"/>
    </location>
</feature>
<feature type="compositionally biased region" description="Polar residues" evidence="1">
    <location>
        <begin position="135"/>
        <end position="144"/>
    </location>
</feature>
<protein>
    <submittedName>
        <fullName evidence="2">Uncharacterized protein</fullName>
    </submittedName>
</protein>
<comment type="caution">
    <text evidence="2">The sequence shown here is derived from an EMBL/GenBank/DDBJ whole genome shotgun (WGS) entry which is preliminary data.</text>
</comment>
<reference evidence="2" key="1">
    <citation type="submission" date="2016-11" db="EMBL/GenBank/DDBJ databases">
        <title>The genome sequence of Colletotrichum cuscutae.</title>
        <authorList>
            <person name="Baroncelli R."/>
        </authorList>
    </citation>
    <scope>NUCLEOTIDE SEQUENCE</scope>
    <source>
        <strain evidence="2">IMI 304802</strain>
    </source>
</reference>
<keyword evidence="3" id="KW-1185">Reference proteome</keyword>
<proteinExistence type="predicted"/>
<dbReference type="EMBL" id="MPDP01000297">
    <property type="protein sequence ID" value="KAK1452516.1"/>
    <property type="molecule type" value="Genomic_DNA"/>
</dbReference>
<accession>A0AAI9U8W5</accession>
<sequence>MKPSAGIRVYRCSDAQDPMRDPTLKPPDPSPFCSSTYPLRAKIRAAAVVAAAAPAAQKSPPPPGISQLLRLGHPEGNLLRQPFNNQGSHHRHMQAPASRNSTEQARASWVTKVRSSRAVAQPPTKYMRVDDEPSASANRINETRTGFLGPGFRLRLQVSRDKQNVYEGPPSMDPFLPESASLAT</sequence>
<feature type="region of interest" description="Disordered" evidence="1">
    <location>
        <begin position="75"/>
        <end position="147"/>
    </location>
</feature>
<name>A0AAI9U8W5_9PEZI</name>
<evidence type="ECO:0000313" key="3">
    <source>
        <dbReference type="Proteomes" id="UP001239213"/>
    </source>
</evidence>
<evidence type="ECO:0000313" key="2">
    <source>
        <dbReference type="EMBL" id="KAK1452516.1"/>
    </source>
</evidence>